<dbReference type="PANTHER" id="PTHR30319">
    <property type="entry name" value="PHENYLACETIC ACID REGULATOR-RELATED TRANSCRIPTIONAL REPRESSOR"/>
    <property type="match status" value="1"/>
</dbReference>
<dbReference type="InterPro" id="IPR012906">
    <property type="entry name" value="PaaX-like_N"/>
</dbReference>
<protein>
    <submittedName>
        <fullName evidence="4">Phenylacetic acid degradation operon negative regulatory protein PaaX</fullName>
    </submittedName>
</protein>
<dbReference type="Gene3D" id="1.10.10.10">
    <property type="entry name" value="Winged helix-like DNA-binding domain superfamily/Winged helix DNA-binding domain"/>
    <property type="match status" value="1"/>
</dbReference>
<evidence type="ECO:0000313" key="5">
    <source>
        <dbReference type="Proteomes" id="UP001620597"/>
    </source>
</evidence>
<evidence type="ECO:0000313" key="4">
    <source>
        <dbReference type="EMBL" id="MFK4751614.1"/>
    </source>
</evidence>
<dbReference type="Pfam" id="PF07848">
    <property type="entry name" value="PaaX"/>
    <property type="match status" value="1"/>
</dbReference>
<feature type="domain" description="Transcriptional repressor PaaX-like C-terminal" evidence="2">
    <location>
        <begin position="193"/>
        <end position="282"/>
    </location>
</feature>
<proteinExistence type="predicted"/>
<dbReference type="InterPro" id="IPR013225">
    <property type="entry name" value="PaaX_C"/>
</dbReference>
<evidence type="ECO:0000259" key="2">
    <source>
        <dbReference type="Pfam" id="PF08223"/>
    </source>
</evidence>
<dbReference type="Proteomes" id="UP001620597">
    <property type="component" value="Unassembled WGS sequence"/>
</dbReference>
<dbReference type="InterPro" id="IPR011965">
    <property type="entry name" value="PaaX_trns_reg"/>
</dbReference>
<feature type="domain" description="Transcriptional repressor PaaX-like central Cas2-like" evidence="3">
    <location>
        <begin position="107"/>
        <end position="178"/>
    </location>
</feature>
<dbReference type="InterPro" id="IPR036390">
    <property type="entry name" value="WH_DNA-bd_sf"/>
</dbReference>
<comment type="caution">
    <text evidence="4">The sequence shown here is derived from an EMBL/GenBank/DDBJ whole genome shotgun (WGS) entry which is preliminary data.</text>
</comment>
<accession>A0ABW8NFA0</accession>
<keyword evidence="5" id="KW-1185">Reference proteome</keyword>
<dbReference type="SUPFAM" id="SSF46785">
    <property type="entry name" value="Winged helix' DNA-binding domain"/>
    <property type="match status" value="1"/>
</dbReference>
<dbReference type="PIRSF" id="PIRSF020623">
    <property type="entry name" value="PaaX"/>
    <property type="match status" value="1"/>
</dbReference>
<dbReference type="InterPro" id="IPR036388">
    <property type="entry name" value="WH-like_DNA-bd_sf"/>
</dbReference>
<feature type="domain" description="Transcriptional repressor PaaX-like N-terminal" evidence="1">
    <location>
        <begin position="21"/>
        <end position="88"/>
    </location>
</feature>
<dbReference type="Gene3D" id="1.20.58.1460">
    <property type="match status" value="1"/>
</dbReference>
<reference evidence="4 5" key="1">
    <citation type="submission" date="2024-03" db="EMBL/GenBank/DDBJ databases">
        <title>High-quality draft genome sequence of Oceanobacter sp. wDCs-4.</title>
        <authorList>
            <person name="Dong C."/>
        </authorList>
    </citation>
    <scope>NUCLEOTIDE SEQUENCE [LARGE SCALE GENOMIC DNA]</scope>
    <source>
        <strain evidence="5">wDCs-4</strain>
    </source>
</reference>
<evidence type="ECO:0000259" key="3">
    <source>
        <dbReference type="Pfam" id="PF20803"/>
    </source>
</evidence>
<dbReference type="Pfam" id="PF20803">
    <property type="entry name" value="PaaX_M"/>
    <property type="match status" value="1"/>
</dbReference>
<evidence type="ECO:0000259" key="1">
    <source>
        <dbReference type="Pfam" id="PF07848"/>
    </source>
</evidence>
<dbReference type="InterPro" id="IPR048846">
    <property type="entry name" value="PaaX-like_central"/>
</dbReference>
<name>A0ABW8NFA0_9GAMM</name>
<sequence length="316" mass="35974">MKSLNTLDAVIKRFQNQTPIRATSLVITIYGDAIEPHGGTVWLGSLIKLLEPIGINERLMRTTIFRLTQDGWLMSDKVGRRSYYSLTGPGRRKFEQAFRRVYSAKSAAWDGSWSLILIQQLSPEQRKQLLDELEWQGFGVLSPGLLGSPRANPAEVNSALSSLGVSDRVVLFNTSAREELAGKPIRMLVRDSWGLPDMGARYQDFIDLFRPMWQELNDNKGRDQQACFLARILLIHEYRKLVLRDPLLPEELLPGDWEGRAARQLCRNIYRSLTPYAEQWIAEQLETAEGPLPAASATFYRRFDGLEKYSAQELAD</sequence>
<gene>
    <name evidence="4" type="primary">paaX</name>
    <name evidence="4" type="ORF">WG929_04235</name>
</gene>
<dbReference type="Pfam" id="PF08223">
    <property type="entry name" value="PaaX_C"/>
    <property type="match status" value="1"/>
</dbReference>
<dbReference type="RefSeq" id="WP_369856603.1">
    <property type="nucleotide sequence ID" value="NZ_JBBKTX010000004.1"/>
</dbReference>
<dbReference type="NCBIfam" id="TIGR02277">
    <property type="entry name" value="PaaX_trns_reg"/>
    <property type="match status" value="1"/>
</dbReference>
<dbReference type="EMBL" id="JBBKTX010000004">
    <property type="protein sequence ID" value="MFK4751614.1"/>
    <property type="molecule type" value="Genomic_DNA"/>
</dbReference>
<organism evidence="4 5">
    <name type="scientific">Oceanobacter antarcticus</name>
    <dbReference type="NCBI Taxonomy" id="3133425"/>
    <lineage>
        <taxon>Bacteria</taxon>
        <taxon>Pseudomonadati</taxon>
        <taxon>Pseudomonadota</taxon>
        <taxon>Gammaproteobacteria</taxon>
        <taxon>Oceanospirillales</taxon>
        <taxon>Oceanospirillaceae</taxon>
        <taxon>Oceanobacter</taxon>
    </lineage>
</organism>
<dbReference type="PANTHER" id="PTHR30319:SF1">
    <property type="entry name" value="TRANSCRIPTIONAL REPRESSOR PAAX"/>
    <property type="match status" value="1"/>
</dbReference>